<evidence type="ECO:0000256" key="2">
    <source>
        <dbReference type="HAMAP-Rule" id="MF_02087"/>
    </source>
</evidence>
<dbReference type="PANTHER" id="PTHR10146:SF14">
    <property type="entry name" value="PYRIDOXAL PHOSPHATE HOMEOSTASIS PROTEIN"/>
    <property type="match status" value="1"/>
</dbReference>
<evidence type="ECO:0000313" key="6">
    <source>
        <dbReference type="EMBL" id="NIF21324.1"/>
    </source>
</evidence>
<evidence type="ECO:0000256" key="1">
    <source>
        <dbReference type="ARBA" id="ARBA00022898"/>
    </source>
</evidence>
<dbReference type="NCBIfam" id="TIGR00044">
    <property type="entry name" value="YggS family pyridoxal phosphate-dependent enzyme"/>
    <property type="match status" value="1"/>
</dbReference>
<dbReference type="InterPro" id="IPR029066">
    <property type="entry name" value="PLP-binding_barrel"/>
</dbReference>
<dbReference type="PANTHER" id="PTHR10146">
    <property type="entry name" value="PROLINE SYNTHETASE CO-TRANSCRIBED BACTERIAL HOMOLOG PROTEIN"/>
    <property type="match status" value="1"/>
</dbReference>
<dbReference type="PIRSF" id="PIRSF004848">
    <property type="entry name" value="YBL036c_PLPDEIII"/>
    <property type="match status" value="1"/>
</dbReference>
<dbReference type="SUPFAM" id="SSF51419">
    <property type="entry name" value="PLP-binding barrel"/>
    <property type="match status" value="1"/>
</dbReference>
<dbReference type="Pfam" id="PF01168">
    <property type="entry name" value="Ala_racemase_N"/>
    <property type="match status" value="1"/>
</dbReference>
<evidence type="ECO:0000256" key="3">
    <source>
        <dbReference type="RuleBase" id="RU004514"/>
    </source>
</evidence>
<dbReference type="InterPro" id="IPR011078">
    <property type="entry name" value="PyrdxlP_homeostasis"/>
</dbReference>
<feature type="region of interest" description="Disordered" evidence="4">
    <location>
        <begin position="1"/>
        <end position="24"/>
    </location>
</feature>
<dbReference type="EMBL" id="VWXF01000002">
    <property type="protein sequence ID" value="NIF21324.1"/>
    <property type="molecule type" value="Genomic_DNA"/>
</dbReference>
<comment type="similarity">
    <text evidence="2 3">Belongs to the pyridoxal phosphate-binding protein YggS/PROSC family.</text>
</comment>
<protein>
    <recommendedName>
        <fullName evidence="2">Pyridoxal phosphate homeostasis protein</fullName>
        <shortName evidence="2">PLP homeostasis protein</shortName>
    </recommendedName>
</protein>
<keyword evidence="7" id="KW-1185">Reference proteome</keyword>
<reference evidence="6 7" key="1">
    <citation type="journal article" date="2019" name="bioRxiv">
        <title>Bacteria contribute to plant secondary compound degradation in a generalist herbivore system.</title>
        <authorList>
            <person name="Francoeur C.B."/>
            <person name="Khadempour L."/>
            <person name="Moreira-Soto R.D."/>
            <person name="Gotting K."/>
            <person name="Book A.J."/>
            <person name="Pinto-Tomas A.A."/>
            <person name="Keefover-Ring K."/>
            <person name="Currie C.R."/>
        </authorList>
    </citation>
    <scope>NUCLEOTIDE SEQUENCE [LARGE SCALE GENOMIC DNA]</scope>
    <source>
        <strain evidence="6">Acro-835</strain>
    </source>
</reference>
<gene>
    <name evidence="6" type="ORF">F3J40_06860</name>
</gene>
<dbReference type="HAMAP" id="MF_02087">
    <property type="entry name" value="PLP_homeostasis"/>
    <property type="match status" value="1"/>
</dbReference>
<dbReference type="Proteomes" id="UP001515683">
    <property type="component" value="Unassembled WGS sequence"/>
</dbReference>
<feature type="domain" description="Alanine racemase N-terminal" evidence="5">
    <location>
        <begin position="40"/>
        <end position="259"/>
    </location>
</feature>
<sequence>MIKSTQPVASDTVPDAPTQPRHEMHNRWPRAESVSDFQANLAAVQARIDAACLRVNRDPAQVRLLPVSKTMDEAHIRLAHQAGCFLLGENKVQEAWGKAQAMADLTDLRWSVIGHLQSNKAKLVAKFASEFQALDSLHTAEILDRRLQAEGRTLDVFVQVNTSNEPSKYGLAADEVAAFMLKLRPFSCLRVQGLMTLAEFSSDAVRVRACFVRLRQLSQQLAQQHGALQLSMGMSGDFEIAIEEGATVVRVGQAIFGARSLPDDYFWPSR</sequence>
<organism evidence="6 7">
    <name type="scientific">Candidatus Pantoea multigeneris</name>
    <dbReference type="NCBI Taxonomy" id="2608357"/>
    <lineage>
        <taxon>Bacteria</taxon>
        <taxon>Pseudomonadati</taxon>
        <taxon>Pseudomonadota</taxon>
        <taxon>Gammaproteobacteria</taxon>
        <taxon>Enterobacterales</taxon>
        <taxon>Erwiniaceae</taxon>
        <taxon>Pantoea</taxon>
    </lineage>
</organism>
<keyword evidence="1 2" id="KW-0663">Pyridoxal phosphate</keyword>
<proteinExistence type="inferred from homology"/>
<accession>A0ABX0RCD0</accession>
<comment type="subunit">
    <text evidence="2">Monomer.</text>
</comment>
<comment type="function">
    <text evidence="2">Pyridoxal 5'-phosphate (PLP)-binding protein, which is involved in PLP homeostasis.</text>
</comment>
<evidence type="ECO:0000259" key="5">
    <source>
        <dbReference type="Pfam" id="PF01168"/>
    </source>
</evidence>
<evidence type="ECO:0000256" key="4">
    <source>
        <dbReference type="SAM" id="MobiDB-lite"/>
    </source>
</evidence>
<feature type="modified residue" description="N6-(pyridoxal phosphate)lysine" evidence="2">
    <location>
        <position position="69"/>
    </location>
</feature>
<comment type="caution">
    <text evidence="6">The sequence shown here is derived from an EMBL/GenBank/DDBJ whole genome shotgun (WGS) entry which is preliminary data.</text>
</comment>
<dbReference type="CDD" id="cd00635">
    <property type="entry name" value="PLPDE_III_YBL036c_like"/>
    <property type="match status" value="1"/>
</dbReference>
<dbReference type="InterPro" id="IPR001608">
    <property type="entry name" value="Ala_racemase_N"/>
</dbReference>
<dbReference type="Gene3D" id="3.20.20.10">
    <property type="entry name" value="Alanine racemase"/>
    <property type="match status" value="1"/>
</dbReference>
<evidence type="ECO:0000313" key="7">
    <source>
        <dbReference type="Proteomes" id="UP001515683"/>
    </source>
</evidence>
<dbReference type="RefSeq" id="WP_167013205.1">
    <property type="nucleotide sequence ID" value="NZ_VWXF01000002.1"/>
</dbReference>
<name>A0ABX0RCD0_9GAMM</name>